<dbReference type="Gene3D" id="1.10.510.10">
    <property type="entry name" value="Transferase(Phosphotransferase) domain 1"/>
    <property type="match status" value="1"/>
</dbReference>
<feature type="region of interest" description="Disordered" evidence="10">
    <location>
        <begin position="200"/>
        <end position="265"/>
    </location>
</feature>
<dbReference type="KEGG" id="gtt:GUITHDRAFT_103870"/>
<keyword evidence="2" id="KW-0723">Serine/threonine-protein kinase</keyword>
<feature type="binding site" evidence="9">
    <location>
        <position position="324"/>
    </location>
    <ligand>
        <name>ATP</name>
        <dbReference type="ChEBI" id="CHEBI:30616"/>
    </ligand>
</feature>
<dbReference type="PROSITE" id="PS00107">
    <property type="entry name" value="PROTEIN_KINASE_ATP"/>
    <property type="match status" value="1"/>
</dbReference>
<dbReference type="Proteomes" id="UP000011087">
    <property type="component" value="Unassembled WGS sequence"/>
</dbReference>
<evidence type="ECO:0000313" key="15">
    <source>
        <dbReference type="Proteomes" id="UP000011087"/>
    </source>
</evidence>
<evidence type="ECO:0000256" key="9">
    <source>
        <dbReference type="PROSITE-ProRule" id="PRU10141"/>
    </source>
</evidence>
<reference evidence="15" key="2">
    <citation type="submission" date="2012-11" db="EMBL/GenBank/DDBJ databases">
        <authorList>
            <person name="Kuo A."/>
            <person name="Curtis B.A."/>
            <person name="Tanifuji G."/>
            <person name="Burki F."/>
            <person name="Gruber A."/>
            <person name="Irimia M."/>
            <person name="Maruyama S."/>
            <person name="Arias M.C."/>
            <person name="Ball S.G."/>
            <person name="Gile G.H."/>
            <person name="Hirakawa Y."/>
            <person name="Hopkins J.F."/>
            <person name="Rensing S.A."/>
            <person name="Schmutz J."/>
            <person name="Symeonidi A."/>
            <person name="Elias M."/>
            <person name="Eveleigh R.J."/>
            <person name="Herman E.K."/>
            <person name="Klute M.J."/>
            <person name="Nakayama T."/>
            <person name="Obornik M."/>
            <person name="Reyes-Prieto A."/>
            <person name="Armbrust E.V."/>
            <person name="Aves S.J."/>
            <person name="Beiko R.G."/>
            <person name="Coutinho P."/>
            <person name="Dacks J.B."/>
            <person name="Durnford D.G."/>
            <person name="Fast N.M."/>
            <person name="Green B.R."/>
            <person name="Grisdale C."/>
            <person name="Hempe F."/>
            <person name="Henrissat B."/>
            <person name="Hoppner M.P."/>
            <person name="Ishida K.-I."/>
            <person name="Kim E."/>
            <person name="Koreny L."/>
            <person name="Kroth P.G."/>
            <person name="Liu Y."/>
            <person name="Malik S.-B."/>
            <person name="Maier U.G."/>
            <person name="McRose D."/>
            <person name="Mock T."/>
            <person name="Neilson J.A."/>
            <person name="Onodera N.T."/>
            <person name="Poole A.M."/>
            <person name="Pritham E.J."/>
            <person name="Richards T.A."/>
            <person name="Rocap G."/>
            <person name="Roy S.W."/>
            <person name="Sarai C."/>
            <person name="Schaack S."/>
            <person name="Shirato S."/>
            <person name="Slamovits C.H."/>
            <person name="Spencer D.F."/>
            <person name="Suzuki S."/>
            <person name="Worden A.Z."/>
            <person name="Zauner S."/>
            <person name="Barry K."/>
            <person name="Bell C."/>
            <person name="Bharti A.K."/>
            <person name="Crow J.A."/>
            <person name="Grimwood J."/>
            <person name="Kramer R."/>
            <person name="Lindquist E."/>
            <person name="Lucas S."/>
            <person name="Salamov A."/>
            <person name="McFadden G.I."/>
            <person name="Lane C.E."/>
            <person name="Keeling P.J."/>
            <person name="Gray M.W."/>
            <person name="Grigoriev I.V."/>
            <person name="Archibald J.M."/>
        </authorList>
    </citation>
    <scope>NUCLEOTIDE SEQUENCE</scope>
    <source>
        <strain evidence="15">CCMP2712</strain>
    </source>
</reference>
<dbReference type="eggNOG" id="KOG0583">
    <property type="taxonomic scope" value="Eukaryota"/>
</dbReference>
<keyword evidence="15" id="KW-1185">Reference proteome</keyword>
<dbReference type="InterPro" id="IPR017441">
    <property type="entry name" value="Protein_kinase_ATP_BS"/>
</dbReference>
<gene>
    <name evidence="13" type="ORF">GUITHDRAFT_103870</name>
</gene>
<dbReference type="GO" id="GO:0004674">
    <property type="term" value="F:protein serine/threonine kinase activity"/>
    <property type="evidence" value="ECO:0007669"/>
    <property type="project" value="UniProtKB-KW"/>
</dbReference>
<evidence type="ECO:0000256" key="6">
    <source>
        <dbReference type="ARBA" id="ARBA00022840"/>
    </source>
</evidence>
<evidence type="ECO:0000256" key="7">
    <source>
        <dbReference type="ARBA" id="ARBA00047899"/>
    </source>
</evidence>
<feature type="compositionally biased region" description="Polar residues" evidence="10">
    <location>
        <begin position="637"/>
        <end position="650"/>
    </location>
</feature>
<organism evidence="13">
    <name type="scientific">Guillardia theta (strain CCMP2712)</name>
    <name type="common">Cryptophyte</name>
    <dbReference type="NCBI Taxonomy" id="905079"/>
    <lineage>
        <taxon>Eukaryota</taxon>
        <taxon>Cryptophyceae</taxon>
        <taxon>Pyrenomonadales</taxon>
        <taxon>Geminigeraceae</taxon>
        <taxon>Guillardia</taxon>
    </lineage>
</organism>
<dbReference type="PANTHER" id="PTHR24346:SF30">
    <property type="entry name" value="MATERNAL EMBRYONIC LEUCINE ZIPPER KINASE"/>
    <property type="match status" value="1"/>
</dbReference>
<dbReference type="CDD" id="cd14003">
    <property type="entry name" value="STKc_AMPK-like"/>
    <property type="match status" value="1"/>
</dbReference>
<dbReference type="InterPro" id="IPR011009">
    <property type="entry name" value="Kinase-like_dom_sf"/>
</dbReference>
<keyword evidence="3" id="KW-0808">Transferase</keyword>
<feature type="domain" description="UBA" evidence="12">
    <location>
        <begin position="583"/>
        <end position="623"/>
    </location>
</feature>
<reference evidence="13 15" key="1">
    <citation type="journal article" date="2012" name="Nature">
        <title>Algal genomes reveal evolutionary mosaicism and the fate of nucleomorphs.</title>
        <authorList>
            <consortium name="DOE Joint Genome Institute"/>
            <person name="Curtis B.A."/>
            <person name="Tanifuji G."/>
            <person name="Burki F."/>
            <person name="Gruber A."/>
            <person name="Irimia M."/>
            <person name="Maruyama S."/>
            <person name="Arias M.C."/>
            <person name="Ball S.G."/>
            <person name="Gile G.H."/>
            <person name="Hirakawa Y."/>
            <person name="Hopkins J.F."/>
            <person name="Kuo A."/>
            <person name="Rensing S.A."/>
            <person name="Schmutz J."/>
            <person name="Symeonidi A."/>
            <person name="Elias M."/>
            <person name="Eveleigh R.J."/>
            <person name="Herman E.K."/>
            <person name="Klute M.J."/>
            <person name="Nakayama T."/>
            <person name="Obornik M."/>
            <person name="Reyes-Prieto A."/>
            <person name="Armbrust E.V."/>
            <person name="Aves S.J."/>
            <person name="Beiko R.G."/>
            <person name="Coutinho P."/>
            <person name="Dacks J.B."/>
            <person name="Durnford D.G."/>
            <person name="Fast N.M."/>
            <person name="Green B.R."/>
            <person name="Grisdale C.J."/>
            <person name="Hempel F."/>
            <person name="Henrissat B."/>
            <person name="Hoppner M.P."/>
            <person name="Ishida K."/>
            <person name="Kim E."/>
            <person name="Koreny L."/>
            <person name="Kroth P.G."/>
            <person name="Liu Y."/>
            <person name="Malik S.B."/>
            <person name="Maier U.G."/>
            <person name="McRose D."/>
            <person name="Mock T."/>
            <person name="Neilson J.A."/>
            <person name="Onodera N.T."/>
            <person name="Poole A.M."/>
            <person name="Pritham E.J."/>
            <person name="Richards T.A."/>
            <person name="Rocap G."/>
            <person name="Roy S.W."/>
            <person name="Sarai C."/>
            <person name="Schaack S."/>
            <person name="Shirato S."/>
            <person name="Slamovits C.H."/>
            <person name="Spencer D.F."/>
            <person name="Suzuki S."/>
            <person name="Worden A.Z."/>
            <person name="Zauner S."/>
            <person name="Barry K."/>
            <person name="Bell C."/>
            <person name="Bharti A.K."/>
            <person name="Crow J.A."/>
            <person name="Grimwood J."/>
            <person name="Kramer R."/>
            <person name="Lindquist E."/>
            <person name="Lucas S."/>
            <person name="Salamov A."/>
            <person name="McFadden G.I."/>
            <person name="Lane C.E."/>
            <person name="Keeling P.J."/>
            <person name="Gray M.W."/>
            <person name="Grigoriev I.V."/>
            <person name="Archibald J.M."/>
        </authorList>
    </citation>
    <scope>NUCLEOTIDE SEQUENCE</scope>
    <source>
        <strain evidence="13 15">CCMP2712</strain>
    </source>
</reference>
<dbReference type="InterPro" id="IPR008271">
    <property type="entry name" value="Ser/Thr_kinase_AS"/>
</dbReference>
<proteinExistence type="predicted"/>
<reference evidence="14" key="3">
    <citation type="submission" date="2016-03" db="UniProtKB">
        <authorList>
            <consortium name="EnsemblProtists"/>
        </authorList>
    </citation>
    <scope>IDENTIFICATION</scope>
</reference>
<feature type="region of interest" description="Disordered" evidence="10">
    <location>
        <begin position="1"/>
        <end position="27"/>
    </location>
</feature>
<keyword evidence="5" id="KW-0418">Kinase</keyword>
<dbReference type="OMA" id="IMMIASA"/>
<dbReference type="Pfam" id="PF00069">
    <property type="entry name" value="Pkinase"/>
    <property type="match status" value="1"/>
</dbReference>
<evidence type="ECO:0000256" key="1">
    <source>
        <dbReference type="ARBA" id="ARBA00012513"/>
    </source>
</evidence>
<comment type="catalytic activity">
    <reaction evidence="8">
        <text>L-seryl-[protein] + ATP = O-phospho-L-seryl-[protein] + ADP + H(+)</text>
        <dbReference type="Rhea" id="RHEA:17989"/>
        <dbReference type="Rhea" id="RHEA-COMP:9863"/>
        <dbReference type="Rhea" id="RHEA-COMP:11604"/>
        <dbReference type="ChEBI" id="CHEBI:15378"/>
        <dbReference type="ChEBI" id="CHEBI:29999"/>
        <dbReference type="ChEBI" id="CHEBI:30616"/>
        <dbReference type="ChEBI" id="CHEBI:83421"/>
        <dbReference type="ChEBI" id="CHEBI:456216"/>
        <dbReference type="EC" id="2.7.11.1"/>
    </reaction>
</comment>
<dbReference type="InterPro" id="IPR000719">
    <property type="entry name" value="Prot_kinase_dom"/>
</dbReference>
<feature type="region of interest" description="Disordered" evidence="10">
    <location>
        <begin position="626"/>
        <end position="650"/>
    </location>
</feature>
<dbReference type="PaxDb" id="55529-EKX50644"/>
<evidence type="ECO:0000256" key="2">
    <source>
        <dbReference type="ARBA" id="ARBA00022527"/>
    </source>
</evidence>
<name>L1JQS5_GUITC</name>
<dbReference type="EMBL" id="JH992978">
    <property type="protein sequence ID" value="EKX50644.1"/>
    <property type="molecule type" value="Genomic_DNA"/>
</dbReference>
<evidence type="ECO:0000256" key="3">
    <source>
        <dbReference type="ARBA" id="ARBA00022679"/>
    </source>
</evidence>
<feature type="compositionally biased region" description="Basic and acidic residues" evidence="10">
    <location>
        <begin position="9"/>
        <end position="27"/>
    </location>
</feature>
<evidence type="ECO:0000256" key="4">
    <source>
        <dbReference type="ARBA" id="ARBA00022741"/>
    </source>
</evidence>
<sequence>MSVAVASGRGDKLNRDDPRSKFAARRVPDFARLHAMEDARVARWKRQHAKKVTIPLNFRLAPTSAQQTVEGDNEIVESITDRTEKLSIKQAPYNPQQKENESSQAVRSGPPSDAMLYPTAFNRNRASKAPHSRLSTADGRPSSGTLRPLSQRDSQPVKYGGQAKHSTGSSSIAAKVEANVGVGDLDKVSVDSLLSVSKTQTANDGQTKKGDVEIAGPSHPGGGKREANQDKLPHSNKATSDADAHNDGKSSSKQSSASEKESAETKKVDMIELRRIISTLSKDSQKQPFSSIDFYNIGKTLGEGAYGKVRLATHLLTNERVAVKTFEKSKLTEPQARSRVAREIRILKALSHPNIIKLYEVVDVPFKIYLIMQFSSGGDLCKYVRENRKLSEAESCRLFVQIVQGLEHCHNSGIVHRDVKLDNLLIDENKNIKIVDFGFSVSFKPGQKLKKACGSPSYAAPEIVARKPYNPTSVDIWSLGVVLYAMVCGYFPFQGSSNQELCRRIVKGKFDCPSFMSQDCKDLIRRMLTVDSMKRAQIQEIKQHSWCRTAFARHEAANVRVKVIDSERSEDYSAEIPSEDQLEVDEAIARQMVEMGFNYDYVENCVKRNLHNVCSTTYQLLAQQRDKSTRSVDGGSSFASQQSTARRMMV</sequence>
<dbReference type="AlphaFoldDB" id="L1JQS5"/>
<dbReference type="GO" id="GO:0005524">
    <property type="term" value="F:ATP binding"/>
    <property type="evidence" value="ECO:0007669"/>
    <property type="project" value="UniProtKB-UniRule"/>
</dbReference>
<dbReference type="FunFam" id="1.10.510.10:FF:000592">
    <property type="entry name" value="CAMK family protein kinase"/>
    <property type="match status" value="1"/>
</dbReference>
<dbReference type="GO" id="GO:0035556">
    <property type="term" value="P:intracellular signal transduction"/>
    <property type="evidence" value="ECO:0007669"/>
    <property type="project" value="TreeGrafter"/>
</dbReference>
<dbReference type="OrthoDB" id="193931at2759"/>
<dbReference type="GO" id="GO:0005737">
    <property type="term" value="C:cytoplasm"/>
    <property type="evidence" value="ECO:0007669"/>
    <property type="project" value="TreeGrafter"/>
</dbReference>
<evidence type="ECO:0000313" key="14">
    <source>
        <dbReference type="EnsemblProtists" id="EKX50644"/>
    </source>
</evidence>
<dbReference type="SMART" id="SM00220">
    <property type="entry name" value="S_TKc"/>
    <property type="match status" value="1"/>
</dbReference>
<feature type="region of interest" description="Disordered" evidence="10">
    <location>
        <begin position="86"/>
        <end position="170"/>
    </location>
</feature>
<dbReference type="PANTHER" id="PTHR24346">
    <property type="entry name" value="MAP/MICROTUBULE AFFINITY-REGULATING KINASE"/>
    <property type="match status" value="1"/>
</dbReference>
<evidence type="ECO:0000256" key="10">
    <source>
        <dbReference type="SAM" id="MobiDB-lite"/>
    </source>
</evidence>
<evidence type="ECO:0000259" key="11">
    <source>
        <dbReference type="PROSITE" id="PS50011"/>
    </source>
</evidence>
<feature type="domain" description="Protein kinase" evidence="11">
    <location>
        <begin position="295"/>
        <end position="547"/>
    </location>
</feature>
<dbReference type="PROSITE" id="PS50011">
    <property type="entry name" value="PROTEIN_KINASE_DOM"/>
    <property type="match status" value="1"/>
</dbReference>
<dbReference type="InterPro" id="IPR015940">
    <property type="entry name" value="UBA"/>
</dbReference>
<dbReference type="GeneID" id="17307295"/>
<dbReference type="SUPFAM" id="SSF56112">
    <property type="entry name" value="Protein kinase-like (PK-like)"/>
    <property type="match status" value="1"/>
</dbReference>
<feature type="compositionally biased region" description="Polar residues" evidence="10">
    <location>
        <begin position="93"/>
        <end position="106"/>
    </location>
</feature>
<evidence type="ECO:0000256" key="5">
    <source>
        <dbReference type="ARBA" id="ARBA00022777"/>
    </source>
</evidence>
<feature type="compositionally biased region" description="Basic and acidic residues" evidence="10">
    <location>
        <begin position="240"/>
        <end position="250"/>
    </location>
</feature>
<accession>L1JQS5</accession>
<keyword evidence="4 9" id="KW-0547">Nucleotide-binding</keyword>
<feature type="compositionally biased region" description="Basic and acidic residues" evidence="10">
    <location>
        <begin position="223"/>
        <end position="233"/>
    </location>
</feature>
<dbReference type="EnsemblProtists" id="EKX50644">
    <property type="protein sequence ID" value="EKX50644"/>
    <property type="gene ID" value="GUITHDRAFT_103870"/>
</dbReference>
<dbReference type="HOGENOM" id="CLU_421783_0_0_1"/>
<dbReference type="RefSeq" id="XP_005837624.1">
    <property type="nucleotide sequence ID" value="XM_005837567.1"/>
</dbReference>
<dbReference type="PROSITE" id="PS00108">
    <property type="entry name" value="PROTEIN_KINASE_ST"/>
    <property type="match status" value="1"/>
</dbReference>
<dbReference type="EC" id="2.7.11.1" evidence="1"/>
<comment type="catalytic activity">
    <reaction evidence="7">
        <text>L-threonyl-[protein] + ATP = O-phospho-L-threonyl-[protein] + ADP + H(+)</text>
        <dbReference type="Rhea" id="RHEA:46608"/>
        <dbReference type="Rhea" id="RHEA-COMP:11060"/>
        <dbReference type="Rhea" id="RHEA-COMP:11605"/>
        <dbReference type="ChEBI" id="CHEBI:15378"/>
        <dbReference type="ChEBI" id="CHEBI:30013"/>
        <dbReference type="ChEBI" id="CHEBI:30616"/>
        <dbReference type="ChEBI" id="CHEBI:61977"/>
        <dbReference type="ChEBI" id="CHEBI:456216"/>
        <dbReference type="EC" id="2.7.11.1"/>
    </reaction>
</comment>
<keyword evidence="6 9" id="KW-0067">ATP-binding</keyword>
<dbReference type="PROSITE" id="PS50030">
    <property type="entry name" value="UBA"/>
    <property type="match status" value="1"/>
</dbReference>
<protein>
    <recommendedName>
        <fullName evidence="1">non-specific serine/threonine protein kinase</fullName>
        <ecNumber evidence="1">2.7.11.1</ecNumber>
    </recommendedName>
</protein>
<evidence type="ECO:0000313" key="13">
    <source>
        <dbReference type="EMBL" id="EKX50644.1"/>
    </source>
</evidence>
<dbReference type="STRING" id="905079.L1JQS5"/>
<evidence type="ECO:0000256" key="8">
    <source>
        <dbReference type="ARBA" id="ARBA00048679"/>
    </source>
</evidence>
<dbReference type="FunFam" id="3.30.200.20:FF:000003">
    <property type="entry name" value="Non-specific serine/threonine protein kinase"/>
    <property type="match status" value="1"/>
</dbReference>
<evidence type="ECO:0000259" key="12">
    <source>
        <dbReference type="PROSITE" id="PS50030"/>
    </source>
</evidence>